<accession>A0ABQ7EJ34</accession>
<name>A0ABQ7EJ34_BRACR</name>
<gene>
    <name evidence="1" type="ORF">DY000_02021891</name>
</gene>
<dbReference type="Proteomes" id="UP000266723">
    <property type="component" value="Unassembled WGS sequence"/>
</dbReference>
<evidence type="ECO:0000313" key="1">
    <source>
        <dbReference type="EMBL" id="KAF3596244.1"/>
    </source>
</evidence>
<organism evidence="1 2">
    <name type="scientific">Brassica cretica</name>
    <name type="common">Mustard</name>
    <dbReference type="NCBI Taxonomy" id="69181"/>
    <lineage>
        <taxon>Eukaryota</taxon>
        <taxon>Viridiplantae</taxon>
        <taxon>Streptophyta</taxon>
        <taxon>Embryophyta</taxon>
        <taxon>Tracheophyta</taxon>
        <taxon>Spermatophyta</taxon>
        <taxon>Magnoliopsida</taxon>
        <taxon>eudicotyledons</taxon>
        <taxon>Gunneridae</taxon>
        <taxon>Pentapetalae</taxon>
        <taxon>rosids</taxon>
        <taxon>malvids</taxon>
        <taxon>Brassicales</taxon>
        <taxon>Brassicaceae</taxon>
        <taxon>Brassiceae</taxon>
        <taxon>Brassica</taxon>
    </lineage>
</organism>
<protein>
    <submittedName>
        <fullName evidence="1">Uncharacterized protein</fullName>
    </submittedName>
</protein>
<reference evidence="1 2" key="1">
    <citation type="journal article" date="2020" name="BMC Genomics">
        <title>Intraspecific diversification of the crop wild relative Brassica cretica Lam. using demographic model selection.</title>
        <authorList>
            <person name="Kioukis A."/>
            <person name="Michalopoulou V.A."/>
            <person name="Briers L."/>
            <person name="Pirintsos S."/>
            <person name="Studholme D.J."/>
            <person name="Pavlidis P."/>
            <person name="Sarris P.F."/>
        </authorList>
    </citation>
    <scope>NUCLEOTIDE SEQUENCE [LARGE SCALE GENOMIC DNA]</scope>
    <source>
        <strain evidence="2">cv. PFS-1207/04</strain>
    </source>
</reference>
<comment type="caution">
    <text evidence="1">The sequence shown here is derived from an EMBL/GenBank/DDBJ whole genome shotgun (WGS) entry which is preliminary data.</text>
</comment>
<sequence>MAVLRWLPAVANGGDEVEEVLRVLSFPQDQNMPIPQPHEPCPARPAPKWACDISAQSRTAWTFYGPGLRVMFSIAISNSFMSLYFRISSVMK</sequence>
<keyword evidence="2" id="KW-1185">Reference proteome</keyword>
<dbReference type="EMBL" id="QGKV02000299">
    <property type="protein sequence ID" value="KAF3596244.1"/>
    <property type="molecule type" value="Genomic_DNA"/>
</dbReference>
<evidence type="ECO:0000313" key="2">
    <source>
        <dbReference type="Proteomes" id="UP000266723"/>
    </source>
</evidence>
<proteinExistence type="predicted"/>